<evidence type="ECO:0000313" key="7">
    <source>
        <dbReference type="Proteomes" id="UP001166293"/>
    </source>
</evidence>
<gene>
    <name evidence="6" type="primary">xdhA</name>
    <name evidence="6" type="ORF">KUH32_03360</name>
</gene>
<dbReference type="CDD" id="cd00207">
    <property type="entry name" value="fer2"/>
    <property type="match status" value="1"/>
</dbReference>
<comment type="caution">
    <text evidence="6">The sequence shown here is derived from an EMBL/GenBank/DDBJ whole genome shotgun (WGS) entry which is preliminary data.</text>
</comment>
<evidence type="ECO:0000259" key="5">
    <source>
        <dbReference type="PROSITE" id="PS51387"/>
    </source>
</evidence>
<evidence type="ECO:0000256" key="2">
    <source>
        <dbReference type="ARBA" id="ARBA00022827"/>
    </source>
</evidence>
<dbReference type="InterPro" id="IPR002346">
    <property type="entry name" value="Mopterin_DH_FAD-bd"/>
</dbReference>
<dbReference type="PROSITE" id="PS00197">
    <property type="entry name" value="2FE2S_FER_1"/>
    <property type="match status" value="1"/>
</dbReference>
<dbReference type="PANTHER" id="PTHR45444">
    <property type="entry name" value="XANTHINE DEHYDROGENASE"/>
    <property type="match status" value="1"/>
</dbReference>
<dbReference type="EMBL" id="JAHRWL010000001">
    <property type="protein sequence ID" value="MBV2358800.1"/>
    <property type="molecule type" value="Genomic_DNA"/>
</dbReference>
<dbReference type="Pfam" id="PF00111">
    <property type="entry name" value="Fer2"/>
    <property type="match status" value="1"/>
</dbReference>
<dbReference type="InterPro" id="IPR016166">
    <property type="entry name" value="FAD-bd_PCMH"/>
</dbReference>
<dbReference type="PANTHER" id="PTHR45444:SF3">
    <property type="entry name" value="XANTHINE DEHYDROGENASE"/>
    <property type="match status" value="1"/>
</dbReference>
<dbReference type="SMART" id="SM01092">
    <property type="entry name" value="CO_deh_flav_C"/>
    <property type="match status" value="1"/>
</dbReference>
<dbReference type="Pfam" id="PF03450">
    <property type="entry name" value="CO_deh_flav_C"/>
    <property type="match status" value="1"/>
</dbReference>
<evidence type="ECO:0000256" key="1">
    <source>
        <dbReference type="ARBA" id="ARBA00022630"/>
    </source>
</evidence>
<dbReference type="InterPro" id="IPR001041">
    <property type="entry name" value="2Fe-2S_ferredoxin-type"/>
</dbReference>
<protein>
    <submittedName>
        <fullName evidence="6">Xanthine dehydrogenase small subunit</fullName>
        <ecNumber evidence="6">1.17.1.4</ecNumber>
    </submittedName>
</protein>
<dbReference type="InterPro" id="IPR012175">
    <property type="entry name" value="Xanth_DH_ssu_bac"/>
</dbReference>
<sequence length="471" mass="50340">MDITFLLNGESVTLQHPEPTATLLDWLRDTRGLTGTKEGCNEGDCGACTVMVTDGDGARPFNACILFLPQLHGKAVRTVEGISGPDGSLHPVQRAMIDHHGSQCGFCTPGFVVSMATAHLNAETDYDDALAGNLCRCTGYAPIIRAAQSAAGHPAPDWMRDDLPFSGSEISSGGLGLAERGADSPPAPFHAPETADDLAELYARHAGATLVAGATDVGLWVTKQMRDPGEVIFLGRCADLQGIEETAAGLRIGAGVTMDRVLRAVQTRHPSYAQMLRRYGSVQVRAAATIGGNIANGSPIGDNPPPLIALGATLHLRFRDTRRELPLEEFFLDYGKQDRHPGEFVEAVTIPVQADRLRVYKLSKRFDQDISAVCGAFNIAVSDGVVQSARIAFGGMAGIPKRASAVEAALTGQPWNEDGVAATWDAWEDDFAPLSDMRASASYRLTTARNMLSRFLLEDLGAETDVRRVSP</sequence>
<keyword evidence="2" id="KW-0274">FAD</keyword>
<accession>A0ABS6N5I8</accession>
<evidence type="ECO:0000313" key="6">
    <source>
        <dbReference type="EMBL" id="MBV2358800.1"/>
    </source>
</evidence>
<name>A0ABS6N5I8_9RHOB</name>
<dbReference type="InterPro" id="IPR005107">
    <property type="entry name" value="CO_DH_flav_C"/>
</dbReference>
<dbReference type="PROSITE" id="PS51387">
    <property type="entry name" value="FAD_PCMH"/>
    <property type="match status" value="1"/>
</dbReference>
<dbReference type="InterPro" id="IPR016208">
    <property type="entry name" value="Ald_Oxase/xanthine_DH-like"/>
</dbReference>
<dbReference type="EC" id="1.17.1.4" evidence="6"/>
<feature type="domain" description="2Fe-2S ferredoxin-type" evidence="4">
    <location>
        <begin position="1"/>
        <end position="82"/>
    </location>
</feature>
<evidence type="ECO:0000259" key="4">
    <source>
        <dbReference type="PROSITE" id="PS51085"/>
    </source>
</evidence>
<evidence type="ECO:0000256" key="3">
    <source>
        <dbReference type="ARBA" id="ARBA00023002"/>
    </source>
</evidence>
<dbReference type="Proteomes" id="UP001166293">
    <property type="component" value="Unassembled WGS sequence"/>
</dbReference>
<dbReference type="PIRSF" id="PIRSF036557">
    <property type="entry name" value="XdhA_RC"/>
    <property type="match status" value="1"/>
</dbReference>
<proteinExistence type="predicted"/>
<keyword evidence="7" id="KW-1185">Reference proteome</keyword>
<dbReference type="PROSITE" id="PS51085">
    <property type="entry name" value="2FE2S_FER_2"/>
    <property type="match status" value="1"/>
</dbReference>
<reference evidence="6" key="1">
    <citation type="submission" date="2021-06" db="EMBL/GenBank/DDBJ databases">
        <title>Thalassococcus sp. CAU 1522 isolated from sea sand, Republic of Korea.</title>
        <authorList>
            <person name="Kim W."/>
        </authorList>
    </citation>
    <scope>NUCLEOTIDE SEQUENCE</scope>
    <source>
        <strain evidence="6">CAU 1522</strain>
    </source>
</reference>
<dbReference type="Pfam" id="PF00941">
    <property type="entry name" value="FAD_binding_5"/>
    <property type="match status" value="1"/>
</dbReference>
<dbReference type="InterPro" id="IPR006058">
    <property type="entry name" value="2Fe2S_fd_BS"/>
</dbReference>
<dbReference type="Pfam" id="PF01799">
    <property type="entry name" value="Fer2_2"/>
    <property type="match status" value="1"/>
</dbReference>
<dbReference type="NCBIfam" id="TIGR02963">
    <property type="entry name" value="xanthine_xdhA"/>
    <property type="match status" value="1"/>
</dbReference>
<dbReference type="GO" id="GO:0004854">
    <property type="term" value="F:xanthine dehydrogenase activity"/>
    <property type="evidence" value="ECO:0007669"/>
    <property type="project" value="UniProtKB-EC"/>
</dbReference>
<feature type="domain" description="FAD-binding PCMH-type" evidence="5">
    <location>
        <begin position="182"/>
        <end position="355"/>
    </location>
</feature>
<dbReference type="RefSeq" id="WP_217776651.1">
    <property type="nucleotide sequence ID" value="NZ_JAHRWL010000001.1"/>
</dbReference>
<keyword evidence="3 6" id="KW-0560">Oxidoreductase</keyword>
<organism evidence="6 7">
    <name type="scientific">Thalassococcus arenae</name>
    <dbReference type="NCBI Taxonomy" id="2851652"/>
    <lineage>
        <taxon>Bacteria</taxon>
        <taxon>Pseudomonadati</taxon>
        <taxon>Pseudomonadota</taxon>
        <taxon>Alphaproteobacteria</taxon>
        <taxon>Rhodobacterales</taxon>
        <taxon>Roseobacteraceae</taxon>
        <taxon>Thalassococcus</taxon>
    </lineage>
</organism>
<dbReference type="InterPro" id="IPR002888">
    <property type="entry name" value="2Fe-2S-bd"/>
</dbReference>
<keyword evidence="1" id="KW-0285">Flavoprotein</keyword>
<dbReference type="InterPro" id="IPR014307">
    <property type="entry name" value="Xanthine_DH_ssu"/>
</dbReference>